<organism evidence="2 3">
    <name type="scientific">Chryseolinea serpens</name>
    <dbReference type="NCBI Taxonomy" id="947013"/>
    <lineage>
        <taxon>Bacteria</taxon>
        <taxon>Pseudomonadati</taxon>
        <taxon>Bacteroidota</taxon>
        <taxon>Cytophagia</taxon>
        <taxon>Cytophagales</taxon>
        <taxon>Fulvivirgaceae</taxon>
        <taxon>Chryseolinea</taxon>
    </lineage>
</organism>
<dbReference type="EMBL" id="FQWQ01000003">
    <property type="protein sequence ID" value="SHH63363.1"/>
    <property type="molecule type" value="Genomic_DNA"/>
</dbReference>
<reference evidence="2 3" key="1">
    <citation type="submission" date="2016-11" db="EMBL/GenBank/DDBJ databases">
        <authorList>
            <person name="Jaros S."/>
            <person name="Januszkiewicz K."/>
            <person name="Wedrychowicz H."/>
        </authorList>
    </citation>
    <scope>NUCLEOTIDE SEQUENCE [LARGE SCALE GENOMIC DNA]</scope>
    <source>
        <strain evidence="2 3">DSM 24574</strain>
    </source>
</reference>
<evidence type="ECO:0000313" key="3">
    <source>
        <dbReference type="Proteomes" id="UP000184212"/>
    </source>
</evidence>
<dbReference type="Proteomes" id="UP000184212">
    <property type="component" value="Unassembled WGS sequence"/>
</dbReference>
<dbReference type="AlphaFoldDB" id="A0A1M5UL13"/>
<protein>
    <submittedName>
        <fullName evidence="2">Por secretion system C-terminal sorting domain-containing protein</fullName>
    </submittedName>
</protein>
<evidence type="ECO:0000313" key="2">
    <source>
        <dbReference type="EMBL" id="SHH63363.1"/>
    </source>
</evidence>
<gene>
    <name evidence="2" type="ORF">SAMN04488109_4740</name>
</gene>
<dbReference type="InterPro" id="IPR026444">
    <property type="entry name" value="Secre_tail"/>
</dbReference>
<dbReference type="InterPro" id="IPR013783">
    <property type="entry name" value="Ig-like_fold"/>
</dbReference>
<feature type="domain" description="CARDB" evidence="1">
    <location>
        <begin position="21"/>
        <end position="131"/>
    </location>
</feature>
<proteinExistence type="predicted"/>
<dbReference type="Pfam" id="PF07705">
    <property type="entry name" value="CARDB"/>
    <property type="match status" value="2"/>
</dbReference>
<dbReference type="Gene3D" id="2.60.40.1080">
    <property type="match status" value="1"/>
</dbReference>
<dbReference type="InterPro" id="IPR011635">
    <property type="entry name" value="CARDB"/>
</dbReference>
<dbReference type="RefSeq" id="WP_073138991.1">
    <property type="nucleotide sequence ID" value="NZ_FQWQ01000003.1"/>
</dbReference>
<name>A0A1M5UL13_9BACT</name>
<dbReference type="NCBIfam" id="TIGR04183">
    <property type="entry name" value="Por_Secre_tail"/>
    <property type="match status" value="1"/>
</dbReference>
<dbReference type="OrthoDB" id="972884at2"/>
<feature type="domain" description="CARDB" evidence="1">
    <location>
        <begin position="166"/>
        <end position="257"/>
    </location>
</feature>
<dbReference type="SUPFAM" id="SSF117074">
    <property type="entry name" value="Hypothetical protein PA1324"/>
    <property type="match status" value="1"/>
</dbReference>
<dbReference type="STRING" id="947013.SAMN04488109_4740"/>
<keyword evidence="3" id="KW-1185">Reference proteome</keyword>
<accession>A0A1M5UL13</accession>
<sequence length="960" mass="103170">MKNLIGTGLLVLTAVVGYCQDLVITGTSGPKTFEQYVPFTVSATVKNQGIVDITKTTFVDVYLSTDATIDGADIRTGFFTVTSIKAGESLVPSFSASSANVIKSAPGNYYVILKADAQNAQAETDESNNITVVSDYVVTAPNIDFAFQSFSLDKSTAAMDDVVVPVYTLKNNGSTAFTGSIFTTFYLSTDNVYDASDVKLNAYYDAFSSGQATSQTWYQLLMPHKPAGQYYIIAIADKNTNGQSEIAETNENNNTVSAPVTLVNGNVDMDLASGMMPDAIYVESGLTGIRVMFNLLNKGTTGVLGYSFNVYLSADRALDVNDYLVNTSAPMTHNAFYVPAGGQISSTFDVFLNDLREPRLWGTNYVILKINADGAIPETNTFNNVATSLGTITINPPNEYIEILNASPSGVYSNLDTHLELDGTMINRGSFFSGPVPNKVFITDANNVEVYSTALYENIYLPPGGTSPFHWSLPLDHVLAPGEYTLTINAGFARGFYTMPLTIQEAKFNLYGTIKGEDGVFLTKGKVFLYRKANNEIEFVDQRELTDSTFSFQVDTSPFTLYFIPDKTAFPGYVPTILGKSLILDDQAFLSLTEDKGVRFTILKVNPLVQGSMVISGTVSQTQNPNGRSETLSVAGLPVILLSASGNVVGLTQTDDTGFYQFANLPVGRYMVLISFALDEVQMQEPITADVRLRSAQVDISVSPTGTQGQVTVLLLKQRITFGTLSGKRYADEPFALAATTDAALPISYTSSQPGVARIEAGKVVIVGAGTTTITALQQGDDNYQPATPVEQTLVVSKALQQISFSEMGLAESADDVVLDAVASSALPVSYVSEHPNVATVEGEVLKIHGSGETLISALQPGNGNYEPAATVSRKLTVQLVTGIEDPLANVTVHPNPTADFLIFSFSSPIRQVAITDVTGRSQALTIADRVADLRKFEAGVYVVKVQYGNGVKVFKVVKE</sequence>
<evidence type="ECO:0000259" key="1">
    <source>
        <dbReference type="Pfam" id="PF07705"/>
    </source>
</evidence>
<dbReference type="Gene3D" id="2.60.40.10">
    <property type="entry name" value="Immunoglobulins"/>
    <property type="match status" value="3"/>
</dbReference>